<keyword evidence="3" id="KW-1185">Reference proteome</keyword>
<sequence length="456" mass="48628">MVKVLKGIGAGLAAVLVAAVALYAVSWLRGPSAQERQALALLQNPPPPAEGADGFAALWSLPYRVPAAERNQILRQDIERFSRIPLPGAAAKESNVYFAGIAAQRYPALENAAAGDPEWCRWRATGCLAQVRDAMPAYAALLQRHAALLANAAELSAYAHFRNPFPPRPDMPFPPYQSLSRSLTGHAYTFVSGDREAALAGVCADTGTARRLISGSHSLIGSMIGSAMLEGNVSLFADMLAELPRQHPLPAVCGEAFAPMTALQDDICRMMLGEGRYVLAGLSAYEAIEPDGSLETSKAARMFYDSGKTAARMAPRFAWYCGEAARSQLAADLPLHDSTPPPSRWSLACVSNLAGCILADIGGPDLQEYARRLQDANARLRMATALLWLRRQDAGERMERTALSGLPQSLRSAGRELLMDAGSPELTSAAYAKPIADGPAGASLRLPLPLPGSRLP</sequence>
<dbReference type="EMBL" id="OCND01000004">
    <property type="protein sequence ID" value="SOD54433.1"/>
    <property type="molecule type" value="Genomic_DNA"/>
</dbReference>
<protein>
    <submittedName>
        <fullName evidence="2">Uncharacterized protein</fullName>
    </submittedName>
</protein>
<dbReference type="RefSeq" id="WP_141400762.1">
    <property type="nucleotide sequence ID" value="NZ_OCND01000004.1"/>
</dbReference>
<gene>
    <name evidence="2" type="ORF">SAMN06296416_10437</name>
</gene>
<feature type="compositionally biased region" description="Low complexity" evidence="1">
    <location>
        <begin position="439"/>
        <end position="456"/>
    </location>
</feature>
<name>A0A286D6Z0_9GAMM</name>
<reference evidence="2 3" key="1">
    <citation type="submission" date="2017-09" db="EMBL/GenBank/DDBJ databases">
        <authorList>
            <person name="Ehlers B."/>
            <person name="Leendertz F.H."/>
        </authorList>
    </citation>
    <scope>NUCLEOTIDE SEQUENCE [LARGE SCALE GENOMIC DNA]</scope>
    <source>
        <strain evidence="2 3">CGMCC 1.10978</strain>
    </source>
</reference>
<dbReference type="OrthoDB" id="5992849at2"/>
<dbReference type="AlphaFoldDB" id="A0A286D6Z0"/>
<feature type="region of interest" description="Disordered" evidence="1">
    <location>
        <begin position="437"/>
        <end position="456"/>
    </location>
</feature>
<evidence type="ECO:0000313" key="2">
    <source>
        <dbReference type="EMBL" id="SOD54433.1"/>
    </source>
</evidence>
<dbReference type="Proteomes" id="UP000219374">
    <property type="component" value="Unassembled WGS sequence"/>
</dbReference>
<organism evidence="2 3">
    <name type="scientific">Pseudoxanthomonas wuyuanensis</name>
    <dbReference type="NCBI Taxonomy" id="1073196"/>
    <lineage>
        <taxon>Bacteria</taxon>
        <taxon>Pseudomonadati</taxon>
        <taxon>Pseudomonadota</taxon>
        <taxon>Gammaproteobacteria</taxon>
        <taxon>Lysobacterales</taxon>
        <taxon>Lysobacteraceae</taxon>
        <taxon>Pseudoxanthomonas</taxon>
    </lineage>
</organism>
<proteinExistence type="predicted"/>
<evidence type="ECO:0000313" key="3">
    <source>
        <dbReference type="Proteomes" id="UP000219374"/>
    </source>
</evidence>
<evidence type="ECO:0000256" key="1">
    <source>
        <dbReference type="SAM" id="MobiDB-lite"/>
    </source>
</evidence>
<accession>A0A286D6Z0</accession>